<evidence type="ECO:0000313" key="2">
    <source>
        <dbReference type="Proteomes" id="UP000075346"/>
    </source>
</evidence>
<proteinExistence type="predicted"/>
<dbReference type="Proteomes" id="UP000075346">
    <property type="component" value="Unassembled WGS sequence"/>
</dbReference>
<dbReference type="AlphaFoldDB" id="A0A151L1N8"/>
<dbReference type="RefSeq" id="WP_061896239.1">
    <property type="nucleotide sequence ID" value="NZ_LOBR01000005.1"/>
</dbReference>
<organism evidence="1 2">
    <name type="scientific">Vibrio cidicii</name>
    <dbReference type="NCBI Taxonomy" id="1763883"/>
    <lineage>
        <taxon>Bacteria</taxon>
        <taxon>Pseudomonadati</taxon>
        <taxon>Pseudomonadota</taxon>
        <taxon>Gammaproteobacteria</taxon>
        <taxon>Vibrionales</taxon>
        <taxon>Vibrionaceae</taxon>
        <taxon>Vibrio</taxon>
    </lineage>
</organism>
<dbReference type="EMBL" id="LOBR01000005">
    <property type="protein sequence ID" value="KYN90223.1"/>
    <property type="molecule type" value="Genomic_DNA"/>
</dbReference>
<sequence>MRTRFKLLVHESNGQQYENLFVKIMSYSIAGFKPVKAHGNIGDRGNDGWCSDSGVYYQVYAPENLPKNNEDAIKKMEGDFEKLINYWDQISKVNEYYFVINDKYQGISPHLSLMIKRLQDKHQLRNTGIILSQDLENSFFSLPFDIQNTLIGSQSSAPQKTIHQHLIDEISSKMYLSHWPLISENLIANAIESSIVDGFSEAIMLVFKTNMPRTNIELEESIANLMKHTEILVDHFTNSPYATLSDDNKWWRRDMSWKKVWFNDQDEYHRRFSR</sequence>
<gene>
    <name evidence="1" type="ORF">ATY37_10485</name>
</gene>
<evidence type="ECO:0000313" key="1">
    <source>
        <dbReference type="EMBL" id="KYN90223.1"/>
    </source>
</evidence>
<comment type="caution">
    <text evidence="1">The sequence shown here is derived from an EMBL/GenBank/DDBJ whole genome shotgun (WGS) entry which is preliminary data.</text>
</comment>
<accession>A0A151L1N8</accession>
<name>A0A151L1N8_9VIBR</name>
<reference evidence="2" key="1">
    <citation type="submission" date="2015-12" db="EMBL/GenBank/DDBJ databases">
        <authorList>
            <person name="Shamseldin A."/>
            <person name="Moawad H."/>
            <person name="Abd El-Rahim W.M."/>
            <person name="Sadowsky M.J."/>
        </authorList>
    </citation>
    <scope>NUCLEOTIDE SEQUENCE [LARGE SCALE GENOMIC DNA]</scope>
    <source>
        <strain evidence="2">2538-88</strain>
    </source>
</reference>
<protein>
    <submittedName>
        <fullName evidence="1">Uncharacterized protein</fullName>
    </submittedName>
</protein>